<gene>
    <name evidence="1" type="ORF">SAMEA2275694_02637</name>
</gene>
<comment type="caution">
    <text evidence="1">The sequence shown here is derived from an EMBL/GenBank/DDBJ whole genome shotgun (WGS) entry which is preliminary data.</text>
</comment>
<evidence type="ECO:0000313" key="1">
    <source>
        <dbReference type="EMBL" id="SHX43175.1"/>
    </source>
</evidence>
<accession>A0A9Q7SEU6</accession>
<dbReference type="Pfam" id="PF17236">
    <property type="entry name" value="SU10_MCP"/>
    <property type="match status" value="1"/>
</dbReference>
<dbReference type="EMBL" id="FSFA01000003">
    <property type="protein sequence ID" value="SHX43175.1"/>
    <property type="molecule type" value="Genomic_DNA"/>
</dbReference>
<dbReference type="InterPro" id="IPR035198">
    <property type="entry name" value="SU10_MCP"/>
</dbReference>
<organism evidence="1 2">
    <name type="scientific">Mycobacteroides abscessus subsp. bolletii</name>
    <dbReference type="NCBI Taxonomy" id="319705"/>
    <lineage>
        <taxon>Bacteria</taxon>
        <taxon>Bacillati</taxon>
        <taxon>Actinomycetota</taxon>
        <taxon>Actinomycetes</taxon>
        <taxon>Mycobacteriales</taxon>
        <taxon>Mycobacteriaceae</taxon>
        <taxon>Mycobacteroides</taxon>
        <taxon>Mycobacteroides abscessus</taxon>
    </lineage>
</organism>
<evidence type="ECO:0000313" key="2">
    <source>
        <dbReference type="Proteomes" id="UP000185183"/>
    </source>
</evidence>
<sequence>MTVNTITGAASTFNSPNYTGLLFQISPLDTPFFTAIGAFSEPLPTTSTAFQWQTEGIESSSTNNAKLEGAPAPAATEVGRLPQSNVVEIHHESFEVTYTKQAAVGQLSGLNTADGSNPVQDEVMHQSQLKLLKIAKDLNKSFLNGVYANPNVGTSPRQTCGIFNAVLTNVFANGGTKRAITKAIVDGALANIYQNGPLSPASTMFVVNPAQKIALTNLYGQMPLNHAPLSRNVGGLNIQTLVTDFGDFGILIDRDAPTDRIGIVDLAVCAPRFLSRPGHPLVTAEPLAKTGSSDKYQIYCEAGLQYGPETYHGVIGDLLNPLTGS</sequence>
<evidence type="ECO:0008006" key="3">
    <source>
        <dbReference type="Google" id="ProtNLM"/>
    </source>
</evidence>
<dbReference type="AlphaFoldDB" id="A0A9Q7SEU6"/>
<name>A0A9Q7SEU6_9MYCO</name>
<proteinExistence type="predicted"/>
<reference evidence="1 2" key="1">
    <citation type="submission" date="2016-11" db="EMBL/GenBank/DDBJ databases">
        <authorList>
            <consortium name="Pathogen Informatics"/>
        </authorList>
    </citation>
    <scope>NUCLEOTIDE SEQUENCE [LARGE SCALE GENOMIC DNA]</scope>
    <source>
        <strain evidence="1 2">968</strain>
    </source>
</reference>
<protein>
    <recommendedName>
        <fullName evidence="3">Major capsid protein</fullName>
    </recommendedName>
</protein>
<dbReference type="RefSeq" id="WP_074357499.1">
    <property type="nucleotide sequence ID" value="NZ_FSCP01000001.1"/>
</dbReference>
<dbReference type="Proteomes" id="UP000185183">
    <property type="component" value="Unassembled WGS sequence"/>
</dbReference>